<name>A0ABN3QN24_9ACTN</name>
<dbReference type="SUPFAM" id="SSF46689">
    <property type="entry name" value="Homeodomain-like"/>
    <property type="match status" value="1"/>
</dbReference>
<keyword evidence="3" id="KW-1185">Reference proteome</keyword>
<gene>
    <name evidence="2" type="ORF">GCM10010307_22480</name>
</gene>
<reference evidence="2 3" key="1">
    <citation type="journal article" date="2019" name="Int. J. Syst. Evol. Microbiol.">
        <title>The Global Catalogue of Microorganisms (GCM) 10K type strain sequencing project: providing services to taxonomists for standard genome sequencing and annotation.</title>
        <authorList>
            <consortium name="The Broad Institute Genomics Platform"/>
            <consortium name="The Broad Institute Genome Sequencing Center for Infectious Disease"/>
            <person name="Wu L."/>
            <person name="Ma J."/>
        </authorList>
    </citation>
    <scope>NUCLEOTIDE SEQUENCE [LARGE SCALE GENOMIC DNA]</scope>
    <source>
        <strain evidence="2 3">JCM 4524</strain>
    </source>
</reference>
<evidence type="ECO:0000313" key="3">
    <source>
        <dbReference type="Proteomes" id="UP001500151"/>
    </source>
</evidence>
<dbReference type="Proteomes" id="UP001500151">
    <property type="component" value="Unassembled WGS sequence"/>
</dbReference>
<proteinExistence type="predicted"/>
<evidence type="ECO:0000256" key="1">
    <source>
        <dbReference type="SAM" id="MobiDB-lite"/>
    </source>
</evidence>
<feature type="compositionally biased region" description="Low complexity" evidence="1">
    <location>
        <begin position="56"/>
        <end position="67"/>
    </location>
</feature>
<feature type="region of interest" description="Disordered" evidence="1">
    <location>
        <begin position="52"/>
        <end position="79"/>
    </location>
</feature>
<dbReference type="InterPro" id="IPR009057">
    <property type="entry name" value="Homeodomain-like_sf"/>
</dbReference>
<comment type="caution">
    <text evidence="2">The sequence shown here is derived from an EMBL/GenBank/DDBJ whole genome shotgun (WGS) entry which is preliminary data.</text>
</comment>
<organism evidence="2 3">
    <name type="scientific">Streptomyces vastus</name>
    <dbReference type="NCBI Taxonomy" id="285451"/>
    <lineage>
        <taxon>Bacteria</taxon>
        <taxon>Bacillati</taxon>
        <taxon>Actinomycetota</taxon>
        <taxon>Actinomycetes</taxon>
        <taxon>Kitasatosporales</taxon>
        <taxon>Streptomycetaceae</taxon>
        <taxon>Streptomyces</taxon>
    </lineage>
</organism>
<protein>
    <recommendedName>
        <fullName evidence="4">Helix-turn-helix domain-containing protein</fullName>
    </recommendedName>
</protein>
<evidence type="ECO:0000313" key="2">
    <source>
        <dbReference type="EMBL" id="GAA2630594.1"/>
    </source>
</evidence>
<dbReference type="EMBL" id="BAAASJ010000022">
    <property type="protein sequence ID" value="GAA2630594.1"/>
    <property type="molecule type" value="Genomic_DNA"/>
</dbReference>
<sequence length="119" mass="13496">MRYAQGGGLTDERRAFREKSRVEAAERFAQGYENAVIAHDLRVSVRSVQRWRRVTRSTPPGRPAAGRPGRRPGAGRVEPSRRTIALDAHSTEELHRHAHTQRAEAAIAIREGREWHRTA</sequence>
<accession>A0ABN3QN24</accession>
<evidence type="ECO:0008006" key="4">
    <source>
        <dbReference type="Google" id="ProtNLM"/>
    </source>
</evidence>